<protein>
    <submittedName>
        <fullName evidence="1">Uncharacterized protein</fullName>
    </submittedName>
</protein>
<reference evidence="1 2" key="1">
    <citation type="journal article" date="2011" name="Genome Res.">
        <title>Phylogeny-wide analysis of social amoeba genomes highlights ancient origins for complex intercellular communication.</title>
        <authorList>
            <person name="Heidel A.J."/>
            <person name="Lawal H.M."/>
            <person name="Felder M."/>
            <person name="Schilde C."/>
            <person name="Helps N.R."/>
            <person name="Tunggal B."/>
            <person name="Rivero F."/>
            <person name="John U."/>
            <person name="Schleicher M."/>
            <person name="Eichinger L."/>
            <person name="Platzer M."/>
            <person name="Noegel A.A."/>
            <person name="Schaap P."/>
            <person name="Gloeckner G."/>
        </authorList>
    </citation>
    <scope>NUCLEOTIDE SEQUENCE [LARGE SCALE GENOMIC DNA]</scope>
    <source>
        <strain evidence="2">ATCC 26659 / Pp 5 / PN500</strain>
    </source>
</reference>
<dbReference type="InParanoid" id="D3AVU3"/>
<proteinExistence type="predicted"/>
<gene>
    <name evidence="1" type="ORF">PPL_00208</name>
</gene>
<dbReference type="AlphaFoldDB" id="D3AVU3"/>
<name>D3AVU3_HETP5</name>
<dbReference type="EMBL" id="ADBJ01000002">
    <property type="protein sequence ID" value="EFA86416.1"/>
    <property type="molecule type" value="Genomic_DNA"/>
</dbReference>
<keyword evidence="2" id="KW-1185">Reference proteome</keyword>
<comment type="caution">
    <text evidence="1">The sequence shown here is derived from an EMBL/GenBank/DDBJ whole genome shotgun (WGS) entry which is preliminary data.</text>
</comment>
<sequence>MFKYICRTNNIASRSFNIFRCNSNSSSSSLNFSYFNNNISLNNGLTIKNQYFATTTTTTTTTKTTEVNKPKRRPKKNIEEIDEEFIDLGFDDDKFESIVSNDDSNNPQPINSAVKDILGHEIVNPISRERKKLQSLIKETSNLIKQLNKPVPSDPSRWSKEDQVDYLEYIFDKLDFFSMEDWYRLTVKKISDNQGDGLLRQNHQSAALCVINNFPEYKWDITKFARSQANFWQHKAHQRLLLNQVLETAGLDPADPYNWYQVTFNHINAFPQLGKLLRHSYNNDLALYLNNIYRFDSYGNYQGNNNNNNNIPIFQHDRLHHSWRELKIHEIEVFGQSIGITELDQWYDITSNQLNQFYANHPQYHSLIRSLVFIYPDHPWDPTRFKFRTEAQNERKAKRKLKYQQQKTNQIE</sequence>
<evidence type="ECO:0000313" key="2">
    <source>
        <dbReference type="Proteomes" id="UP000001396"/>
    </source>
</evidence>
<organism evidence="1 2">
    <name type="scientific">Heterostelium pallidum (strain ATCC 26659 / Pp 5 / PN500)</name>
    <name type="common">Cellular slime mold</name>
    <name type="synonym">Polysphondylium pallidum</name>
    <dbReference type="NCBI Taxonomy" id="670386"/>
    <lineage>
        <taxon>Eukaryota</taxon>
        <taxon>Amoebozoa</taxon>
        <taxon>Evosea</taxon>
        <taxon>Eumycetozoa</taxon>
        <taxon>Dictyostelia</taxon>
        <taxon>Acytosteliales</taxon>
        <taxon>Acytosteliaceae</taxon>
        <taxon>Heterostelium</taxon>
    </lineage>
</organism>
<dbReference type="Proteomes" id="UP000001396">
    <property type="component" value="Unassembled WGS sequence"/>
</dbReference>
<evidence type="ECO:0000313" key="1">
    <source>
        <dbReference type="EMBL" id="EFA86416.1"/>
    </source>
</evidence>
<dbReference type="GeneID" id="31355742"/>
<dbReference type="RefSeq" id="XP_020438521.1">
    <property type="nucleotide sequence ID" value="XM_020571247.1"/>
</dbReference>
<accession>D3AVU3</accession>